<dbReference type="OrthoDB" id="7259263at2"/>
<dbReference type="RefSeq" id="WP_111457160.1">
    <property type="nucleotide sequence ID" value="NZ_QFYP01000001.1"/>
</dbReference>
<gene>
    <name evidence="1" type="ORF">DJ021_08635</name>
</gene>
<dbReference type="Proteomes" id="UP000249842">
    <property type="component" value="Unassembled WGS sequence"/>
</dbReference>
<keyword evidence="2" id="KW-1185">Reference proteome</keyword>
<evidence type="ECO:0000313" key="1">
    <source>
        <dbReference type="EMBL" id="RAK59867.1"/>
    </source>
</evidence>
<organism evidence="1 2">
    <name type="scientific">Phenylobacterium hankyongense</name>
    <dbReference type="NCBI Taxonomy" id="1813876"/>
    <lineage>
        <taxon>Bacteria</taxon>
        <taxon>Pseudomonadati</taxon>
        <taxon>Pseudomonadota</taxon>
        <taxon>Alphaproteobacteria</taxon>
        <taxon>Caulobacterales</taxon>
        <taxon>Caulobacteraceae</taxon>
        <taxon>Phenylobacterium</taxon>
    </lineage>
</organism>
<evidence type="ECO:0000313" key="2">
    <source>
        <dbReference type="Proteomes" id="UP000249842"/>
    </source>
</evidence>
<dbReference type="AlphaFoldDB" id="A0A328AZ50"/>
<protein>
    <recommendedName>
        <fullName evidence="3">Antibiotic biosynthesis monooxygenase</fullName>
    </recommendedName>
</protein>
<evidence type="ECO:0008006" key="3">
    <source>
        <dbReference type="Google" id="ProtNLM"/>
    </source>
</evidence>
<proteinExistence type="predicted"/>
<accession>A0A328AZ50</accession>
<reference evidence="2" key="1">
    <citation type="submission" date="2018-05" db="EMBL/GenBank/DDBJ databases">
        <authorList>
            <person name="Li X."/>
        </authorList>
    </citation>
    <scope>NUCLEOTIDE SEQUENCE [LARGE SCALE GENOMIC DNA]</scope>
    <source>
        <strain evidence="2">HKS-05</strain>
    </source>
</reference>
<comment type="caution">
    <text evidence="1">The sequence shown here is derived from an EMBL/GenBank/DDBJ whole genome shotgun (WGS) entry which is preliminary data.</text>
</comment>
<dbReference type="EMBL" id="QFYP01000001">
    <property type="protein sequence ID" value="RAK59867.1"/>
    <property type="molecule type" value="Genomic_DNA"/>
</dbReference>
<name>A0A328AZ50_9CAUL</name>
<sequence>MYVITRRFQSMSSVAEAAARAEAGLAPMLVAATGFKGYHIIDAGGGVGLSVTMFETREDADRVKDRALDWIRQNLSDLYQGEPEVTAGEVIYSARPETMGGREASSVQTEARPH</sequence>